<keyword evidence="3" id="KW-1185">Reference proteome</keyword>
<evidence type="ECO:0000313" key="2">
    <source>
        <dbReference type="EMBL" id="QHL91742.1"/>
    </source>
</evidence>
<dbReference type="PANTHER" id="PTHR36503:SF2">
    <property type="entry name" value="BLR2408 PROTEIN"/>
    <property type="match status" value="1"/>
</dbReference>
<proteinExistence type="predicted"/>
<accession>A0A7Z2NYH5</accession>
<reference evidence="2 3" key="1">
    <citation type="submission" date="2020-01" db="EMBL/GenBank/DDBJ databases">
        <title>Sphingomonas sp. C33 whole genome sequece.</title>
        <authorList>
            <person name="Park C."/>
        </authorList>
    </citation>
    <scope>NUCLEOTIDE SEQUENCE [LARGE SCALE GENOMIC DNA]</scope>
    <source>
        <strain evidence="2 3">C33</strain>
    </source>
</reference>
<dbReference type="InterPro" id="IPR037523">
    <property type="entry name" value="VOC_core"/>
</dbReference>
<name>A0A7Z2NYH5_9SPHN</name>
<dbReference type="PANTHER" id="PTHR36503">
    <property type="entry name" value="BLR2520 PROTEIN"/>
    <property type="match status" value="1"/>
</dbReference>
<evidence type="ECO:0000313" key="3">
    <source>
        <dbReference type="Proteomes" id="UP000464468"/>
    </source>
</evidence>
<dbReference type="SUPFAM" id="SSF54593">
    <property type="entry name" value="Glyoxalase/Bleomycin resistance protein/Dihydroxybiphenyl dioxygenase"/>
    <property type="match status" value="1"/>
</dbReference>
<feature type="domain" description="VOC" evidence="1">
    <location>
        <begin position="3"/>
        <end position="127"/>
    </location>
</feature>
<dbReference type="KEGG" id="schy:GVO57_02480"/>
<sequence length="134" mass="14049">MQTPVFINFPVADLGRATHFYAAIGFGAVPALTTRSMACLIGPAGLGLMLLTPKAWARFTPRPPSPAGTSETMIALPCASRAEVDRLTGLAVAAGGVADPNPVQDLPVMYSRSFADPDGHIWETMWLDPAVLAG</sequence>
<evidence type="ECO:0000259" key="1">
    <source>
        <dbReference type="PROSITE" id="PS51819"/>
    </source>
</evidence>
<keyword evidence="2" id="KW-0456">Lyase</keyword>
<dbReference type="AlphaFoldDB" id="A0A7Z2NYH5"/>
<dbReference type="EMBL" id="CP047895">
    <property type="protein sequence ID" value="QHL91742.1"/>
    <property type="molecule type" value="Genomic_DNA"/>
</dbReference>
<dbReference type="Proteomes" id="UP000464468">
    <property type="component" value="Chromosome"/>
</dbReference>
<dbReference type="GO" id="GO:0016829">
    <property type="term" value="F:lyase activity"/>
    <property type="evidence" value="ECO:0007669"/>
    <property type="project" value="UniProtKB-KW"/>
</dbReference>
<dbReference type="PROSITE" id="PS51819">
    <property type="entry name" value="VOC"/>
    <property type="match status" value="1"/>
</dbReference>
<dbReference type="Gene3D" id="3.10.180.10">
    <property type="entry name" value="2,3-Dihydroxybiphenyl 1,2-Dioxygenase, domain 1"/>
    <property type="match status" value="1"/>
</dbReference>
<protein>
    <submittedName>
        <fullName evidence="2">Lactoylglutathione lyase</fullName>
    </submittedName>
</protein>
<organism evidence="2 3">
    <name type="scientific">Sphingomonas changnyeongensis</name>
    <dbReference type="NCBI Taxonomy" id="2698679"/>
    <lineage>
        <taxon>Bacteria</taxon>
        <taxon>Pseudomonadati</taxon>
        <taxon>Pseudomonadota</taxon>
        <taxon>Alphaproteobacteria</taxon>
        <taxon>Sphingomonadales</taxon>
        <taxon>Sphingomonadaceae</taxon>
        <taxon>Sphingomonas</taxon>
    </lineage>
</organism>
<gene>
    <name evidence="2" type="ORF">GVO57_02480</name>
</gene>
<dbReference type="InterPro" id="IPR029068">
    <property type="entry name" value="Glyas_Bleomycin-R_OHBP_Dase"/>
</dbReference>